<accession>A0AAD2G7S7</accession>
<keyword evidence="3" id="KW-1185">Reference proteome</keyword>
<dbReference type="AlphaFoldDB" id="A0AAD2G7S7"/>
<feature type="chain" id="PRO_5042088918" evidence="1">
    <location>
        <begin position="24"/>
        <end position="133"/>
    </location>
</feature>
<evidence type="ECO:0000313" key="3">
    <source>
        <dbReference type="Proteomes" id="UP001295423"/>
    </source>
</evidence>
<dbReference type="EMBL" id="CAKOGP040002225">
    <property type="protein sequence ID" value="CAJ1965833.1"/>
    <property type="molecule type" value="Genomic_DNA"/>
</dbReference>
<dbReference type="Proteomes" id="UP001295423">
    <property type="component" value="Unassembled WGS sequence"/>
</dbReference>
<proteinExistence type="predicted"/>
<reference evidence="2" key="1">
    <citation type="submission" date="2023-08" db="EMBL/GenBank/DDBJ databases">
        <authorList>
            <person name="Audoor S."/>
            <person name="Bilcke G."/>
        </authorList>
    </citation>
    <scope>NUCLEOTIDE SEQUENCE</scope>
</reference>
<gene>
    <name evidence="2" type="ORF">CYCCA115_LOCUS21424</name>
</gene>
<protein>
    <submittedName>
        <fullName evidence="2">Uncharacterized protein</fullName>
    </submittedName>
</protein>
<sequence length="133" mass="14558">MNDSLQMIQLLLFMAVLVPTVMPFSPSPSLQPSSSCPHRSHLNFNGLYASDNNDNDDDNNLIENEQGEQKAEFGVSYIGGDPCGSKYNNDPFDVQVQKPGMPDDMKARIQALVDKKVAEEKAAADASSQSESY</sequence>
<evidence type="ECO:0000256" key="1">
    <source>
        <dbReference type="SAM" id="SignalP"/>
    </source>
</evidence>
<evidence type="ECO:0000313" key="2">
    <source>
        <dbReference type="EMBL" id="CAJ1965833.1"/>
    </source>
</evidence>
<keyword evidence="1" id="KW-0732">Signal</keyword>
<feature type="signal peptide" evidence="1">
    <location>
        <begin position="1"/>
        <end position="23"/>
    </location>
</feature>
<organism evidence="2 3">
    <name type="scientific">Cylindrotheca closterium</name>
    <dbReference type="NCBI Taxonomy" id="2856"/>
    <lineage>
        <taxon>Eukaryota</taxon>
        <taxon>Sar</taxon>
        <taxon>Stramenopiles</taxon>
        <taxon>Ochrophyta</taxon>
        <taxon>Bacillariophyta</taxon>
        <taxon>Bacillariophyceae</taxon>
        <taxon>Bacillariophycidae</taxon>
        <taxon>Bacillariales</taxon>
        <taxon>Bacillariaceae</taxon>
        <taxon>Cylindrotheca</taxon>
    </lineage>
</organism>
<comment type="caution">
    <text evidence="2">The sequence shown here is derived from an EMBL/GenBank/DDBJ whole genome shotgun (WGS) entry which is preliminary data.</text>
</comment>
<name>A0AAD2G7S7_9STRA</name>